<dbReference type="SUPFAM" id="SSF89447">
    <property type="entry name" value="AbrB/MazE/MraZ-like"/>
    <property type="match status" value="1"/>
</dbReference>
<dbReference type="AlphaFoldDB" id="A0A2A6E169"/>
<dbReference type="EMBL" id="MOXJ01000008">
    <property type="protein sequence ID" value="PDO10890.1"/>
    <property type="molecule type" value="Genomic_DNA"/>
</dbReference>
<proteinExistence type="predicted"/>
<accession>A0A2A6E169</accession>
<dbReference type="NCBIfam" id="TIGR01439">
    <property type="entry name" value="lp_hng_hel_AbrB"/>
    <property type="match status" value="1"/>
</dbReference>
<protein>
    <recommendedName>
        <fullName evidence="1">SpoVT-AbrB domain-containing protein</fullName>
    </recommendedName>
</protein>
<organism evidence="2 3">
    <name type="scientific">Candidatus Reconcilbacillus cellulovorans</name>
    <dbReference type="NCBI Taxonomy" id="1906605"/>
    <lineage>
        <taxon>Bacteria</taxon>
        <taxon>Bacillati</taxon>
        <taxon>Bacillota</taxon>
        <taxon>Bacilli</taxon>
        <taxon>Bacillales</taxon>
        <taxon>Paenibacillaceae</taxon>
        <taxon>Candidatus Reconcilbacillus</taxon>
    </lineage>
</organism>
<dbReference type="InterPro" id="IPR007159">
    <property type="entry name" value="SpoVT-AbrB_dom"/>
</dbReference>
<evidence type="ECO:0000259" key="1">
    <source>
        <dbReference type="SMART" id="SM00966"/>
    </source>
</evidence>
<reference evidence="2 3" key="1">
    <citation type="submission" date="2016-12" db="EMBL/GenBank/DDBJ databases">
        <title>Candidatus Reconcilibacillus cellulovorans genome.</title>
        <authorList>
            <person name="Kolinko S."/>
            <person name="Wu Y.-W."/>
            <person name="Tachea F."/>
            <person name="Denzel E."/>
            <person name="Hiras J."/>
            <person name="Baecker N."/>
            <person name="Chan L.J."/>
            <person name="Eichorst S.A."/>
            <person name="Frey D."/>
            <person name="Adams P.D."/>
            <person name="Pray T."/>
            <person name="Tanjore D."/>
            <person name="Petzold C.J."/>
            <person name="Gladden J.M."/>
            <person name="Simmons B.A."/>
            <person name="Singer S.W."/>
        </authorList>
    </citation>
    <scope>NUCLEOTIDE SEQUENCE [LARGE SCALE GENOMIC DNA]</scope>
    <source>
        <strain evidence="2">JTherm</strain>
    </source>
</reference>
<comment type="caution">
    <text evidence="2">The sequence shown here is derived from an EMBL/GenBank/DDBJ whole genome shotgun (WGS) entry which is preliminary data.</text>
</comment>
<feature type="domain" description="SpoVT-AbrB" evidence="1">
    <location>
        <begin position="21"/>
        <end position="67"/>
    </location>
</feature>
<gene>
    <name evidence="2" type="ORF">BLM47_05150</name>
</gene>
<name>A0A2A6E169_9BACL</name>
<dbReference type="SMART" id="SM00966">
    <property type="entry name" value="SpoVT_AbrB"/>
    <property type="match status" value="1"/>
</dbReference>
<dbReference type="Pfam" id="PF04014">
    <property type="entry name" value="MazE_antitoxin"/>
    <property type="match status" value="1"/>
</dbReference>
<evidence type="ECO:0000313" key="2">
    <source>
        <dbReference type="EMBL" id="PDO10890.1"/>
    </source>
</evidence>
<dbReference type="InterPro" id="IPR037914">
    <property type="entry name" value="SpoVT-AbrB_sf"/>
</dbReference>
<dbReference type="Gene3D" id="2.10.260.10">
    <property type="match status" value="1"/>
</dbReference>
<dbReference type="Proteomes" id="UP000243688">
    <property type="component" value="Unassembled WGS sequence"/>
</dbReference>
<dbReference type="GO" id="GO:0003677">
    <property type="term" value="F:DNA binding"/>
    <property type="evidence" value="ECO:0007669"/>
    <property type="project" value="InterPro"/>
</dbReference>
<evidence type="ECO:0000313" key="3">
    <source>
        <dbReference type="Proteomes" id="UP000243688"/>
    </source>
</evidence>
<sequence>MLKMRERTQEKRDVGMDIYQSRVGKKSQTVIPHMIRETAGIEEGDRLLWEITADGTIVVRPQKNLTETLYRLNRRVWTSFDRASGHVAEENAAWEPSPASDRG</sequence>